<feature type="region of interest" description="Disordered" evidence="1">
    <location>
        <begin position="152"/>
        <end position="185"/>
    </location>
</feature>
<feature type="compositionally biased region" description="Basic and acidic residues" evidence="1">
    <location>
        <begin position="171"/>
        <end position="185"/>
    </location>
</feature>
<protein>
    <submittedName>
        <fullName evidence="2">2772_t:CDS:1</fullName>
    </submittedName>
</protein>
<accession>A0A9N9BT11</accession>
<comment type="caution">
    <text evidence="2">The sequence shown here is derived from an EMBL/GenBank/DDBJ whole genome shotgun (WGS) entry which is preliminary data.</text>
</comment>
<dbReference type="AlphaFoldDB" id="A0A9N9BT11"/>
<feature type="non-terminal residue" evidence="2">
    <location>
        <position position="762"/>
    </location>
</feature>
<dbReference type="EMBL" id="CAJVPJ010001157">
    <property type="protein sequence ID" value="CAG8578678.1"/>
    <property type="molecule type" value="Genomic_DNA"/>
</dbReference>
<dbReference type="OrthoDB" id="2427805at2759"/>
<sequence>MRIAKGCLEKLRFPGYWANTSKPNLESFLKYRRKMCPDVTLKKDAEHRKYIEDLKVINEHYGFSNVCISKALNVSEAEMKSDAVNAFWNEEAEITQIRMLELAGARDMLELGNGHLKKSAEVAQERQEEVLESLSKSSVNWEQKRMRHVSNSIPIDSPNNSFITPVRSSKRKIEDDSNSDSSKDDYEYTVNRRHLNRRGKRILRYDEESEEEVIELDPSASKKSFVENYNQMKNELKWTLKSTGRVVEDVLYENISDFMSEHLVHSFTIDVDDPIIQEIFSSIELEEIELTNVKEEPDLSSELYKHLAKYYDKTTVKGIREVLNETDLNGSDFEIDTLTYSIFSLVRQYERVPNAFSLNQYEAWYNVNVWGPIVDRVYDDIPNVNVVRGDASSLASSHRKNRHRTLDTRKNIGRKGDAIIRKCSGGIKLEFGGAEAGRHYEGQNGTKWLKESGLKLPKMMRDMFVGLCDDTHCKWGMEKMKSMETIGYIHGGSALMIMTLDLPAGYITRLSKSELYYIPDNISSFSKAIELITAVWKSKMRVVRTMKTLQRDEEDSVSRLRNISSRKQSNYINRHINKAVKVLPDNQKTPNYWARDPSSWGDVVDWDIYFIKKMPSAGFVKLRPGHSSRHTSGSRGHEKALMLHTSLKVSILFVSFRKFPTDGLVKTCPATASLPGWENAHVTMLGILDHSCDCVSNDFIAEGKHALLPEVGGVFVFSDYWAQSTSEREEIKTVSLENVSKEWAMDMSVQDSYDSSDITEER</sequence>
<evidence type="ECO:0000313" key="3">
    <source>
        <dbReference type="Proteomes" id="UP000789572"/>
    </source>
</evidence>
<organism evidence="2 3">
    <name type="scientific">Paraglomus occultum</name>
    <dbReference type="NCBI Taxonomy" id="144539"/>
    <lineage>
        <taxon>Eukaryota</taxon>
        <taxon>Fungi</taxon>
        <taxon>Fungi incertae sedis</taxon>
        <taxon>Mucoromycota</taxon>
        <taxon>Glomeromycotina</taxon>
        <taxon>Glomeromycetes</taxon>
        <taxon>Paraglomerales</taxon>
        <taxon>Paraglomeraceae</taxon>
        <taxon>Paraglomus</taxon>
    </lineage>
</organism>
<gene>
    <name evidence="2" type="ORF">POCULU_LOCUS6374</name>
</gene>
<evidence type="ECO:0000313" key="2">
    <source>
        <dbReference type="EMBL" id="CAG8578678.1"/>
    </source>
</evidence>
<feature type="compositionally biased region" description="Low complexity" evidence="1">
    <location>
        <begin position="152"/>
        <end position="161"/>
    </location>
</feature>
<proteinExistence type="predicted"/>
<dbReference type="Proteomes" id="UP000789572">
    <property type="component" value="Unassembled WGS sequence"/>
</dbReference>
<evidence type="ECO:0000256" key="1">
    <source>
        <dbReference type="SAM" id="MobiDB-lite"/>
    </source>
</evidence>
<reference evidence="2" key="1">
    <citation type="submission" date="2021-06" db="EMBL/GenBank/DDBJ databases">
        <authorList>
            <person name="Kallberg Y."/>
            <person name="Tangrot J."/>
            <person name="Rosling A."/>
        </authorList>
    </citation>
    <scope>NUCLEOTIDE SEQUENCE</scope>
    <source>
        <strain evidence="2">IA702</strain>
    </source>
</reference>
<keyword evidence="3" id="KW-1185">Reference proteome</keyword>
<name>A0A9N9BT11_9GLOM</name>